<accession>A0ABV6RYJ4</accession>
<dbReference type="Proteomes" id="UP001589896">
    <property type="component" value="Unassembled WGS sequence"/>
</dbReference>
<evidence type="ECO:0000313" key="3">
    <source>
        <dbReference type="Proteomes" id="UP001589896"/>
    </source>
</evidence>
<feature type="compositionally biased region" description="Acidic residues" evidence="1">
    <location>
        <begin position="10"/>
        <end position="20"/>
    </location>
</feature>
<proteinExistence type="predicted"/>
<protein>
    <submittedName>
        <fullName evidence="2">Uncharacterized protein</fullName>
    </submittedName>
</protein>
<evidence type="ECO:0000313" key="2">
    <source>
        <dbReference type="EMBL" id="MFC0681669.1"/>
    </source>
</evidence>
<organism evidence="2 3">
    <name type="scientific">Lysobacter korlensis</name>
    <dbReference type="NCBI Taxonomy" id="553636"/>
    <lineage>
        <taxon>Bacteria</taxon>
        <taxon>Pseudomonadati</taxon>
        <taxon>Pseudomonadota</taxon>
        <taxon>Gammaproteobacteria</taxon>
        <taxon>Lysobacterales</taxon>
        <taxon>Lysobacteraceae</taxon>
        <taxon>Lysobacter</taxon>
    </lineage>
</organism>
<dbReference type="EMBL" id="JBHLTG010000009">
    <property type="protein sequence ID" value="MFC0681669.1"/>
    <property type="molecule type" value="Genomic_DNA"/>
</dbReference>
<comment type="caution">
    <text evidence="2">The sequence shown here is derived from an EMBL/GenBank/DDBJ whole genome shotgun (WGS) entry which is preliminary data.</text>
</comment>
<name>A0ABV6RYJ4_9GAMM</name>
<gene>
    <name evidence="2" type="ORF">ACFFGH_27885</name>
</gene>
<feature type="region of interest" description="Disordered" evidence="1">
    <location>
        <begin position="1"/>
        <end position="67"/>
    </location>
</feature>
<reference evidence="2 3" key="1">
    <citation type="submission" date="2024-09" db="EMBL/GenBank/DDBJ databases">
        <authorList>
            <person name="Sun Q."/>
            <person name="Mori K."/>
        </authorList>
    </citation>
    <scope>NUCLEOTIDE SEQUENCE [LARGE SCALE GENOMIC DNA]</scope>
    <source>
        <strain evidence="2 3">KCTC 23076</strain>
    </source>
</reference>
<dbReference type="RefSeq" id="WP_386674713.1">
    <property type="nucleotide sequence ID" value="NZ_JBHLTG010000009.1"/>
</dbReference>
<sequence length="67" mass="7299">MGRTMNDSGLPEDESLDPFEADEKVDTVDERGTIDEDPASRSAGPLETHRDRSTGLPGWQEALRPGS</sequence>
<keyword evidence="3" id="KW-1185">Reference proteome</keyword>
<evidence type="ECO:0000256" key="1">
    <source>
        <dbReference type="SAM" id="MobiDB-lite"/>
    </source>
</evidence>
<feature type="compositionally biased region" description="Basic and acidic residues" evidence="1">
    <location>
        <begin position="21"/>
        <end position="34"/>
    </location>
</feature>